<protein>
    <recommendedName>
        <fullName evidence="3">RNase H type-1 domain-containing protein</fullName>
    </recommendedName>
</protein>
<dbReference type="Proteomes" id="UP001642360">
    <property type="component" value="Unassembled WGS sequence"/>
</dbReference>
<dbReference type="AlphaFoldDB" id="A0ABC8SKQ1"/>
<organism evidence="1 2">
    <name type="scientific">Ilex paraguariensis</name>
    <name type="common">yerba mate</name>
    <dbReference type="NCBI Taxonomy" id="185542"/>
    <lineage>
        <taxon>Eukaryota</taxon>
        <taxon>Viridiplantae</taxon>
        <taxon>Streptophyta</taxon>
        <taxon>Embryophyta</taxon>
        <taxon>Tracheophyta</taxon>
        <taxon>Spermatophyta</taxon>
        <taxon>Magnoliopsida</taxon>
        <taxon>eudicotyledons</taxon>
        <taxon>Gunneridae</taxon>
        <taxon>Pentapetalae</taxon>
        <taxon>asterids</taxon>
        <taxon>campanulids</taxon>
        <taxon>Aquifoliales</taxon>
        <taxon>Aquifoliaceae</taxon>
        <taxon>Ilex</taxon>
    </lineage>
</organism>
<name>A0ABC8SKQ1_9AQUA</name>
<accession>A0ABC8SKQ1</accession>
<evidence type="ECO:0000313" key="1">
    <source>
        <dbReference type="EMBL" id="CAK9155724.1"/>
    </source>
</evidence>
<evidence type="ECO:0000313" key="2">
    <source>
        <dbReference type="Proteomes" id="UP001642360"/>
    </source>
</evidence>
<keyword evidence="2" id="KW-1185">Reference proteome</keyword>
<reference evidence="1 2" key="1">
    <citation type="submission" date="2024-02" db="EMBL/GenBank/DDBJ databases">
        <authorList>
            <person name="Vignale AGUSTIN F."/>
            <person name="Sosa J E."/>
            <person name="Modenutti C."/>
        </authorList>
    </citation>
    <scope>NUCLEOTIDE SEQUENCE [LARGE SCALE GENOMIC DNA]</scope>
</reference>
<sequence length="102" mass="11513">MRADCLALLEGIRLYKRSGLEAKILIESDSEVLVQMICHVFREANYVADFLAKKAFQDGASLEFATVGSLPCLGHLLVVQDQRMMLVLRVKRSVHYGTVQTW</sequence>
<dbReference type="EMBL" id="CAUOFW020002728">
    <property type="protein sequence ID" value="CAK9155724.1"/>
    <property type="molecule type" value="Genomic_DNA"/>
</dbReference>
<proteinExistence type="predicted"/>
<evidence type="ECO:0008006" key="3">
    <source>
        <dbReference type="Google" id="ProtNLM"/>
    </source>
</evidence>
<comment type="caution">
    <text evidence="1">The sequence shown here is derived from an EMBL/GenBank/DDBJ whole genome shotgun (WGS) entry which is preliminary data.</text>
</comment>
<gene>
    <name evidence="1" type="ORF">ILEXP_LOCUS24131</name>
</gene>